<dbReference type="Proteomes" id="UP000550401">
    <property type="component" value="Unassembled WGS sequence"/>
</dbReference>
<keyword evidence="1" id="KW-0732">Signal</keyword>
<dbReference type="AlphaFoldDB" id="A0A839EVT1"/>
<sequence length="296" mass="30775">MRHVWVVGVLLLAASGAAVAAQKCPSIETSMVDKGFGGGPWRVMSGGPGECSFMAANTSVNFGFSHMVSESAPLAQKAAVEMREAIAGNSVVVPVPALGDEGFAYQTRNDAGDVDPKSMFFYGHRGSVGVSGYLNLAAAITPAQRDFAANLIAGVLGVATNAKALAKETDCPYLDDALVKKLLSSGSVSAIVPDKNNCVMSADGRVITVAITKGGRSREAAQGMMRSGGCTIDPLPKLGRTAGVMHHCFEGNPRAQVIVAGDARMLEVSYIPGQGQEPSDEQRATLVELAEFASKR</sequence>
<reference evidence="2 3" key="1">
    <citation type="submission" date="2020-07" db="EMBL/GenBank/DDBJ databases">
        <title>Genomic Encyclopedia of Type Strains, Phase IV (KMG-V): Genome sequencing to study the core and pangenomes of soil and plant-associated prokaryotes.</title>
        <authorList>
            <person name="Whitman W."/>
        </authorList>
    </citation>
    <scope>NUCLEOTIDE SEQUENCE [LARGE SCALE GENOMIC DNA]</scope>
    <source>
        <strain evidence="2 3">RH2WT43</strain>
    </source>
</reference>
<evidence type="ECO:0000256" key="1">
    <source>
        <dbReference type="SAM" id="SignalP"/>
    </source>
</evidence>
<dbReference type="RefSeq" id="WP_182529767.1">
    <property type="nucleotide sequence ID" value="NZ_JACGXL010000001.1"/>
</dbReference>
<evidence type="ECO:0000313" key="3">
    <source>
        <dbReference type="Proteomes" id="UP000550401"/>
    </source>
</evidence>
<keyword evidence="3" id="KW-1185">Reference proteome</keyword>
<dbReference type="EMBL" id="JACGXL010000001">
    <property type="protein sequence ID" value="MBA8886713.1"/>
    <property type="molecule type" value="Genomic_DNA"/>
</dbReference>
<proteinExistence type="predicted"/>
<organism evidence="2 3">
    <name type="scientific">Dokdonella fugitiva</name>
    <dbReference type="NCBI Taxonomy" id="328517"/>
    <lineage>
        <taxon>Bacteria</taxon>
        <taxon>Pseudomonadati</taxon>
        <taxon>Pseudomonadota</taxon>
        <taxon>Gammaproteobacteria</taxon>
        <taxon>Lysobacterales</taxon>
        <taxon>Rhodanobacteraceae</taxon>
        <taxon>Dokdonella</taxon>
    </lineage>
</organism>
<accession>A0A839EVT1</accession>
<comment type="caution">
    <text evidence="2">The sequence shown here is derived from an EMBL/GenBank/DDBJ whole genome shotgun (WGS) entry which is preliminary data.</text>
</comment>
<name>A0A839EVT1_9GAMM</name>
<feature type="chain" id="PRO_5032721114" evidence="1">
    <location>
        <begin position="21"/>
        <end position="296"/>
    </location>
</feature>
<gene>
    <name evidence="2" type="ORF">FHW12_000904</name>
</gene>
<evidence type="ECO:0000313" key="2">
    <source>
        <dbReference type="EMBL" id="MBA8886713.1"/>
    </source>
</evidence>
<protein>
    <submittedName>
        <fullName evidence="2">Uncharacterized protein</fullName>
    </submittedName>
</protein>
<feature type="signal peptide" evidence="1">
    <location>
        <begin position="1"/>
        <end position="20"/>
    </location>
</feature>